<gene>
    <name evidence="3" type="ORF">G3M78_10760</name>
</gene>
<dbReference type="GO" id="GO:0005737">
    <property type="term" value="C:cytoplasm"/>
    <property type="evidence" value="ECO:0007669"/>
    <property type="project" value="TreeGrafter"/>
</dbReference>
<accession>A0A7T0C3I8</accession>
<proteinExistence type="predicted"/>
<name>A0A7T0C3I8_9BACT</name>
<dbReference type="PRINTS" id="PR00625">
    <property type="entry name" value="JDOMAIN"/>
</dbReference>
<dbReference type="Pfam" id="PF00226">
    <property type="entry name" value="DnaJ"/>
    <property type="match status" value="1"/>
</dbReference>
<dbReference type="InterPro" id="IPR036869">
    <property type="entry name" value="J_dom_sf"/>
</dbReference>
<dbReference type="InterPro" id="IPR008971">
    <property type="entry name" value="HSP40/DnaJ_pept-bd"/>
</dbReference>
<dbReference type="SUPFAM" id="SSF49493">
    <property type="entry name" value="HSP40/DnaJ peptide-binding domain"/>
    <property type="match status" value="1"/>
</dbReference>
<evidence type="ECO:0000259" key="2">
    <source>
        <dbReference type="PROSITE" id="PS50076"/>
    </source>
</evidence>
<dbReference type="Gene3D" id="2.60.260.20">
    <property type="entry name" value="Urease metallochaperone UreE, N-terminal domain"/>
    <property type="match status" value="2"/>
</dbReference>
<dbReference type="GO" id="GO:0042026">
    <property type="term" value="P:protein refolding"/>
    <property type="evidence" value="ECO:0007669"/>
    <property type="project" value="TreeGrafter"/>
</dbReference>
<dbReference type="PANTHER" id="PTHR43096:SF52">
    <property type="entry name" value="DNAJ HOMOLOG 1, MITOCHONDRIAL-RELATED"/>
    <property type="match status" value="1"/>
</dbReference>
<reference evidence="4" key="1">
    <citation type="submission" date="2020-02" db="EMBL/GenBank/DDBJ databases">
        <title>Genomic and physiological characterization of two novel Nitrospinaceae genera.</title>
        <authorList>
            <person name="Mueller A.J."/>
            <person name="Jung M.-Y."/>
            <person name="Strachan C.R."/>
            <person name="Herbold C.W."/>
            <person name="Kirkegaard R.H."/>
            <person name="Daims H."/>
        </authorList>
    </citation>
    <scope>NUCLEOTIDE SEQUENCE [LARGE SCALE GENOMIC DNA]</scope>
</reference>
<feature type="domain" description="J" evidence="2">
    <location>
        <begin position="11"/>
        <end position="90"/>
    </location>
</feature>
<dbReference type="InterPro" id="IPR001623">
    <property type="entry name" value="DnaJ_domain"/>
</dbReference>
<dbReference type="SMART" id="SM00271">
    <property type="entry name" value="DnaJ"/>
    <property type="match status" value="1"/>
</dbReference>
<keyword evidence="1" id="KW-0143">Chaperone</keyword>
<evidence type="ECO:0000256" key="1">
    <source>
        <dbReference type="ARBA" id="ARBA00023186"/>
    </source>
</evidence>
<dbReference type="EMBL" id="CP048620">
    <property type="protein sequence ID" value="QPJ65845.1"/>
    <property type="molecule type" value="Genomic_DNA"/>
</dbReference>
<dbReference type="Proteomes" id="UP000594464">
    <property type="component" value="Chromosome"/>
</dbReference>
<dbReference type="AlphaFoldDB" id="A0A7T0C3I8"/>
<dbReference type="Gene3D" id="1.10.287.110">
    <property type="entry name" value="DnaJ domain"/>
    <property type="match status" value="1"/>
</dbReference>
<dbReference type="GO" id="GO:0051082">
    <property type="term" value="F:unfolded protein binding"/>
    <property type="evidence" value="ECO:0007669"/>
    <property type="project" value="InterPro"/>
</dbReference>
<dbReference type="KEGG" id="nva:G3M78_10760"/>
<dbReference type="PROSITE" id="PS50076">
    <property type="entry name" value="DNAJ_2"/>
    <property type="match status" value="1"/>
</dbReference>
<sequence>MTSIRAMSLKDCCDILQTDPSLSLDEIRKAYHLLARKYHPDHNPGNPEFEDRFKEISRAFQTLEKRFRDFKLLNVDVDIAQEPETYDSGFFAKFLENRPRLKQFVEQTVSLLNALETQVFLLDVIQEVAVDSRTAEQGGTIRIRKGKENYLVRIPPGAWNRMTLRISGKGESSLFRKRRGDLVMTLRIASEEATAAMDFYYEFPLSRSQLLEGRIHTLRTTDGMIKFTLPKHASDGQVFTLRGKKGKNISRQTRHVVTVRVQEDASSVEFNEDI</sequence>
<organism evidence="3 4">
    <name type="scientific">Candidatus Nitrohelix vancouverensis</name>
    <dbReference type="NCBI Taxonomy" id="2705534"/>
    <lineage>
        <taxon>Bacteria</taxon>
        <taxon>Pseudomonadati</taxon>
        <taxon>Nitrospinota/Tectimicrobiota group</taxon>
        <taxon>Nitrospinota</taxon>
        <taxon>Nitrospinia</taxon>
        <taxon>Nitrospinales</taxon>
        <taxon>Nitrospinaceae</taxon>
        <taxon>Candidatus Nitrohelix</taxon>
    </lineage>
</organism>
<dbReference type="CDD" id="cd06257">
    <property type="entry name" value="DnaJ"/>
    <property type="match status" value="1"/>
</dbReference>
<dbReference type="PANTHER" id="PTHR43096">
    <property type="entry name" value="DNAJ HOMOLOG 1, MITOCHONDRIAL-RELATED"/>
    <property type="match status" value="1"/>
</dbReference>
<evidence type="ECO:0000313" key="4">
    <source>
        <dbReference type="Proteomes" id="UP000594464"/>
    </source>
</evidence>
<evidence type="ECO:0000313" key="3">
    <source>
        <dbReference type="EMBL" id="QPJ65845.1"/>
    </source>
</evidence>
<dbReference type="Pfam" id="PF01556">
    <property type="entry name" value="DnaJ_C"/>
    <property type="match status" value="1"/>
</dbReference>
<dbReference type="SUPFAM" id="SSF46565">
    <property type="entry name" value="Chaperone J-domain"/>
    <property type="match status" value="1"/>
</dbReference>
<dbReference type="InterPro" id="IPR002939">
    <property type="entry name" value="DnaJ_C"/>
</dbReference>
<protein>
    <submittedName>
        <fullName evidence="3">J domain-containing protein</fullName>
    </submittedName>
</protein>